<keyword evidence="4" id="KW-0597">Phosphoprotein</keyword>
<evidence type="ECO:0000256" key="1">
    <source>
        <dbReference type="ARBA" id="ARBA00001957"/>
    </source>
</evidence>
<protein>
    <submittedName>
        <fullName evidence="9">Amino acid adenylation domain-containing protein</fullName>
    </submittedName>
</protein>
<keyword evidence="6" id="KW-0045">Antibiotic biosynthesis</keyword>
<dbReference type="InterPro" id="IPR045851">
    <property type="entry name" value="AMP-bd_C_sf"/>
</dbReference>
<dbReference type="InterPro" id="IPR000873">
    <property type="entry name" value="AMP-dep_synth/lig_dom"/>
</dbReference>
<comment type="cofactor">
    <cofactor evidence="1">
        <name>pantetheine 4'-phosphate</name>
        <dbReference type="ChEBI" id="CHEBI:47942"/>
    </cofactor>
</comment>
<feature type="non-terminal residue" evidence="9">
    <location>
        <position position="796"/>
    </location>
</feature>
<evidence type="ECO:0000256" key="5">
    <source>
        <dbReference type="ARBA" id="ARBA00022737"/>
    </source>
</evidence>
<dbReference type="Proteomes" id="UP001199916">
    <property type="component" value="Unassembled WGS sequence"/>
</dbReference>
<dbReference type="PROSITE" id="PS00455">
    <property type="entry name" value="AMP_BINDING"/>
    <property type="match status" value="1"/>
</dbReference>
<dbReference type="Gene3D" id="1.10.1200.10">
    <property type="entry name" value="ACP-like"/>
    <property type="match status" value="1"/>
</dbReference>
<keyword evidence="10" id="KW-1185">Reference proteome</keyword>
<dbReference type="InterPro" id="IPR010071">
    <property type="entry name" value="AA_adenyl_dom"/>
</dbReference>
<feature type="non-terminal residue" evidence="9">
    <location>
        <position position="1"/>
    </location>
</feature>
<dbReference type="Gene3D" id="3.30.300.30">
    <property type="match status" value="1"/>
</dbReference>
<dbReference type="InterPro" id="IPR006162">
    <property type="entry name" value="Ppantetheine_attach_site"/>
</dbReference>
<evidence type="ECO:0000313" key="9">
    <source>
        <dbReference type="EMBL" id="MCE5173750.1"/>
    </source>
</evidence>
<dbReference type="SUPFAM" id="SSF56801">
    <property type="entry name" value="Acetyl-CoA synthetase-like"/>
    <property type="match status" value="1"/>
</dbReference>
<dbReference type="Gene3D" id="2.30.38.10">
    <property type="entry name" value="Luciferase, Domain 3"/>
    <property type="match status" value="1"/>
</dbReference>
<evidence type="ECO:0000256" key="2">
    <source>
        <dbReference type="ARBA" id="ARBA00006432"/>
    </source>
</evidence>
<evidence type="ECO:0000256" key="6">
    <source>
        <dbReference type="ARBA" id="ARBA00023194"/>
    </source>
</evidence>
<evidence type="ECO:0000259" key="8">
    <source>
        <dbReference type="PROSITE" id="PS50075"/>
    </source>
</evidence>
<dbReference type="PANTHER" id="PTHR45527:SF1">
    <property type="entry name" value="FATTY ACID SYNTHASE"/>
    <property type="match status" value="1"/>
</dbReference>
<dbReference type="RefSeq" id="WP_233699638.1">
    <property type="nucleotide sequence ID" value="NZ_JAJNBZ010000084.1"/>
</dbReference>
<keyword evidence="7" id="KW-0511">Multifunctional enzyme</keyword>
<dbReference type="Pfam" id="PF00668">
    <property type="entry name" value="Condensation"/>
    <property type="match status" value="1"/>
</dbReference>
<dbReference type="InterPro" id="IPR023213">
    <property type="entry name" value="CAT-like_dom_sf"/>
</dbReference>
<comment type="caution">
    <text evidence="9">The sequence shown here is derived from an EMBL/GenBank/DDBJ whole genome shotgun (WGS) entry which is preliminary data.</text>
</comment>
<dbReference type="InterPro" id="IPR001242">
    <property type="entry name" value="Condensation_dom"/>
</dbReference>
<dbReference type="InterPro" id="IPR036736">
    <property type="entry name" value="ACP-like_sf"/>
</dbReference>
<comment type="similarity">
    <text evidence="2">Belongs to the ATP-dependent AMP-binding enzyme family.</text>
</comment>
<name>A0ABS8YPL7_9BACL</name>
<keyword evidence="5" id="KW-0677">Repeat</keyword>
<evidence type="ECO:0000256" key="3">
    <source>
        <dbReference type="ARBA" id="ARBA00022450"/>
    </source>
</evidence>
<dbReference type="Gene3D" id="3.30.559.10">
    <property type="entry name" value="Chloramphenicol acetyltransferase-like domain"/>
    <property type="match status" value="1"/>
</dbReference>
<dbReference type="Pfam" id="PF00501">
    <property type="entry name" value="AMP-binding"/>
    <property type="match status" value="1"/>
</dbReference>
<evidence type="ECO:0000256" key="4">
    <source>
        <dbReference type="ARBA" id="ARBA00022553"/>
    </source>
</evidence>
<dbReference type="SUPFAM" id="SSF52777">
    <property type="entry name" value="CoA-dependent acyltransferases"/>
    <property type="match status" value="2"/>
</dbReference>
<dbReference type="Pfam" id="PF00550">
    <property type="entry name" value="PP-binding"/>
    <property type="match status" value="1"/>
</dbReference>
<dbReference type="PROSITE" id="PS00012">
    <property type="entry name" value="PHOSPHOPANTETHEINE"/>
    <property type="match status" value="1"/>
</dbReference>
<dbReference type="InterPro" id="IPR009081">
    <property type="entry name" value="PP-bd_ACP"/>
</dbReference>
<dbReference type="Pfam" id="PF13193">
    <property type="entry name" value="AMP-binding_C"/>
    <property type="match status" value="1"/>
</dbReference>
<sequence length="796" mass="89063">TADDVAYIIYTSGSTGIPKGVCVTHRGVVRLVVAANYVDISSKDVFLQGSTISFDAATFEIWGSLLNGAALAILPPGNLSLTEWTQAIQQHQVTILWLTAGLFHVMVENQLQALQGVQQLLVGGDVVSQTHAKKVLERYKDIRLVNGYGPTENTTFTCCHEISAADMERLSIPIGRPIANTQVYVLDEAGKLLPVGVVGELYTGGDGLAQGYWNRPELTAEKFVDNPFVPGTRLYRTGDLARWLPDGTLEYVGRIDDQVKIRGYRIELGEVEAHLLKVEAVLDAIVIARQDESGQKTLCAYFTAHAELMAGDLRAALSQELPVYMIPTHLVQVDQMPLTPNGKVDRRALPEPEGLIMTGIEHVAPRSPLESKLAHIWQEVLGLEKVSVKDSFFEIGGHSLRATTLASKLHKELHVSLLLRDIFRHPTIEELAGLIDGMERQAYRQIPLLDERDWYPVSSAQKRLYILHQLEGAEQSYNMPGVMLLEGQLDRNRFEEAFGSLIGRHETLRTGFEMVNGEPVQRVCREVNFSVEMMQASEEEAEAVVRSFIRPFDLEKPPLLRVGLIELDQDRHILMYDMHHIISDGVSMGIVVEEFVRLYGGEELPPLRIQYKDYAAWQQSEPQQELMKQQESYWLQSLGGELPVLELPADYARPSVQSYEGDTFEFAIDPRLSEALHGVAAESGTTLYMVLLAAYTILLHKYTGQEDIIVGTPNAGRTHGDLQPLIGMFVNTLAIRNYPAGSKTFLEYLEEVKETSLGAFENQDYPFEELVEKLQVTRDLSRNPLFDTMFALQNMD</sequence>
<evidence type="ECO:0000313" key="10">
    <source>
        <dbReference type="Proteomes" id="UP001199916"/>
    </source>
</evidence>
<dbReference type="SUPFAM" id="SSF47336">
    <property type="entry name" value="ACP-like"/>
    <property type="match status" value="1"/>
</dbReference>
<dbReference type="CDD" id="cd19531">
    <property type="entry name" value="LCL_NRPS-like"/>
    <property type="match status" value="1"/>
</dbReference>
<keyword evidence="3" id="KW-0596">Phosphopantetheine</keyword>
<dbReference type="Gene3D" id="3.30.559.30">
    <property type="entry name" value="Nonribosomal peptide synthetase, condensation domain"/>
    <property type="match status" value="1"/>
</dbReference>
<proteinExistence type="inferred from homology"/>
<dbReference type="InterPro" id="IPR025110">
    <property type="entry name" value="AMP-bd_C"/>
</dbReference>
<gene>
    <name evidence="9" type="ORF">LQV63_31520</name>
</gene>
<dbReference type="PROSITE" id="PS50075">
    <property type="entry name" value="CARRIER"/>
    <property type="match status" value="1"/>
</dbReference>
<organism evidence="9 10">
    <name type="scientific">Paenibacillus profundus</name>
    <dbReference type="NCBI Taxonomy" id="1173085"/>
    <lineage>
        <taxon>Bacteria</taxon>
        <taxon>Bacillati</taxon>
        <taxon>Bacillota</taxon>
        <taxon>Bacilli</taxon>
        <taxon>Bacillales</taxon>
        <taxon>Paenibacillaceae</taxon>
        <taxon>Paenibacillus</taxon>
    </lineage>
</organism>
<feature type="domain" description="Carrier" evidence="8">
    <location>
        <begin position="364"/>
        <end position="439"/>
    </location>
</feature>
<dbReference type="InterPro" id="IPR020806">
    <property type="entry name" value="PKS_PP-bd"/>
</dbReference>
<dbReference type="PANTHER" id="PTHR45527">
    <property type="entry name" value="NONRIBOSOMAL PEPTIDE SYNTHETASE"/>
    <property type="match status" value="1"/>
</dbReference>
<dbReference type="CDD" id="cd12117">
    <property type="entry name" value="A_NRPS_Srf_like"/>
    <property type="match status" value="1"/>
</dbReference>
<dbReference type="SMART" id="SM00823">
    <property type="entry name" value="PKS_PP"/>
    <property type="match status" value="1"/>
</dbReference>
<dbReference type="Gene3D" id="3.40.50.980">
    <property type="match status" value="2"/>
</dbReference>
<evidence type="ECO:0000256" key="7">
    <source>
        <dbReference type="ARBA" id="ARBA00023268"/>
    </source>
</evidence>
<accession>A0ABS8YPL7</accession>
<dbReference type="InterPro" id="IPR020845">
    <property type="entry name" value="AMP-binding_CS"/>
</dbReference>
<dbReference type="NCBIfam" id="TIGR01733">
    <property type="entry name" value="AA-adenyl-dom"/>
    <property type="match status" value="1"/>
</dbReference>
<dbReference type="EMBL" id="JAJNBZ010000084">
    <property type="protein sequence ID" value="MCE5173750.1"/>
    <property type="molecule type" value="Genomic_DNA"/>
</dbReference>
<reference evidence="9 10" key="1">
    <citation type="submission" date="2021-11" db="EMBL/GenBank/DDBJ databases">
        <title>Draft genome sequence of Paenibacillus profundus YoMME, a new Gram-positive bacteria with exoelectrogenic properties.</title>
        <authorList>
            <person name="Hubenova Y."/>
            <person name="Hubenova E."/>
            <person name="Manasiev Y."/>
            <person name="Peykov S."/>
            <person name="Mitov M."/>
        </authorList>
    </citation>
    <scope>NUCLEOTIDE SEQUENCE [LARGE SCALE GENOMIC DNA]</scope>
    <source>
        <strain evidence="9 10">YoMME</strain>
    </source>
</reference>